<dbReference type="CDD" id="cd02440">
    <property type="entry name" value="AdoMet_MTases"/>
    <property type="match status" value="1"/>
</dbReference>
<organism evidence="5 6">
    <name type="scientific">Candidatus Kaiserbacteria bacterium CG10_big_fil_rev_8_21_14_0_10_47_16</name>
    <dbReference type="NCBI Taxonomy" id="1974608"/>
    <lineage>
        <taxon>Bacteria</taxon>
        <taxon>Candidatus Kaiseribacteriota</taxon>
    </lineage>
</organism>
<keyword evidence="1" id="KW-0489">Methyltransferase</keyword>
<evidence type="ECO:0000313" key="6">
    <source>
        <dbReference type="Proteomes" id="UP000229344"/>
    </source>
</evidence>
<dbReference type="GO" id="GO:0032259">
    <property type="term" value="P:methylation"/>
    <property type="evidence" value="ECO:0007669"/>
    <property type="project" value="UniProtKB-KW"/>
</dbReference>
<dbReference type="SUPFAM" id="SSF53335">
    <property type="entry name" value="S-adenosyl-L-methionine-dependent methyltransferases"/>
    <property type="match status" value="1"/>
</dbReference>
<keyword evidence="2" id="KW-0808">Transferase</keyword>
<dbReference type="InterPro" id="IPR023576">
    <property type="entry name" value="UbiE/COQ5_MeTrFase_CS"/>
</dbReference>
<protein>
    <recommendedName>
        <fullName evidence="4">Methyltransferase type 11 domain-containing protein</fullName>
    </recommendedName>
</protein>
<evidence type="ECO:0000313" key="5">
    <source>
        <dbReference type="EMBL" id="PIR84413.1"/>
    </source>
</evidence>
<evidence type="ECO:0000256" key="1">
    <source>
        <dbReference type="ARBA" id="ARBA00022603"/>
    </source>
</evidence>
<dbReference type="Pfam" id="PF08241">
    <property type="entry name" value="Methyltransf_11"/>
    <property type="match status" value="1"/>
</dbReference>
<comment type="caution">
    <text evidence="5">The sequence shown here is derived from an EMBL/GenBank/DDBJ whole genome shotgun (WGS) entry which is preliminary data.</text>
</comment>
<dbReference type="InterPro" id="IPR029063">
    <property type="entry name" value="SAM-dependent_MTases_sf"/>
</dbReference>
<accession>A0A2H0UDA9</accession>
<sequence>MCMNSEGGSRFVKPDVVTSHFHLRPGDRVADFGAGSGYFLRALSTAAGLDGRVYACEIQKNLVETLALVAQTERLPNVEPLWCDLETPKGVRLADNTLDMGVFINTLFQVDDKGVALTEAARVIRPGGKLAIIEWTESFGGLGPRPDHVVDQKAVTSMAEAHGFRLEHDFPAGEHHYGLMFRRV</sequence>
<dbReference type="GO" id="GO:0008757">
    <property type="term" value="F:S-adenosylmethionine-dependent methyltransferase activity"/>
    <property type="evidence" value="ECO:0007669"/>
    <property type="project" value="InterPro"/>
</dbReference>
<keyword evidence="3" id="KW-0949">S-adenosyl-L-methionine</keyword>
<evidence type="ECO:0000259" key="4">
    <source>
        <dbReference type="Pfam" id="PF08241"/>
    </source>
</evidence>
<dbReference type="InterPro" id="IPR013216">
    <property type="entry name" value="Methyltransf_11"/>
</dbReference>
<dbReference type="AlphaFoldDB" id="A0A2H0UDA9"/>
<gene>
    <name evidence="5" type="ORF">COU16_02420</name>
</gene>
<feature type="domain" description="Methyltransferase type 11" evidence="4">
    <location>
        <begin position="31"/>
        <end position="132"/>
    </location>
</feature>
<proteinExistence type="predicted"/>
<name>A0A2H0UDA9_9BACT</name>
<dbReference type="Proteomes" id="UP000229344">
    <property type="component" value="Unassembled WGS sequence"/>
</dbReference>
<evidence type="ECO:0000256" key="2">
    <source>
        <dbReference type="ARBA" id="ARBA00022679"/>
    </source>
</evidence>
<reference evidence="6" key="1">
    <citation type="submission" date="2017-09" db="EMBL/GenBank/DDBJ databases">
        <title>Depth-based differentiation of microbial function through sediment-hosted aquifers and enrichment of novel symbionts in the deep terrestrial subsurface.</title>
        <authorList>
            <person name="Probst A.J."/>
            <person name="Ladd B."/>
            <person name="Jarett J.K."/>
            <person name="Geller-Mcgrath D.E."/>
            <person name="Sieber C.M.K."/>
            <person name="Emerson J.B."/>
            <person name="Anantharaman K."/>
            <person name="Thomas B.C."/>
            <person name="Malmstrom R."/>
            <person name="Stieglmeier M."/>
            <person name="Klingl A."/>
            <person name="Woyke T."/>
            <person name="Ryan C.M."/>
            <person name="Banfield J.F."/>
        </authorList>
    </citation>
    <scope>NUCLEOTIDE SEQUENCE [LARGE SCALE GENOMIC DNA]</scope>
</reference>
<evidence type="ECO:0000256" key="3">
    <source>
        <dbReference type="ARBA" id="ARBA00022691"/>
    </source>
</evidence>
<dbReference type="Gene3D" id="3.40.50.150">
    <property type="entry name" value="Vaccinia Virus protein VP39"/>
    <property type="match status" value="1"/>
</dbReference>
<dbReference type="EMBL" id="PFBI01000006">
    <property type="protein sequence ID" value="PIR84413.1"/>
    <property type="molecule type" value="Genomic_DNA"/>
</dbReference>
<dbReference type="PROSITE" id="PS01184">
    <property type="entry name" value="UBIE_2"/>
    <property type="match status" value="1"/>
</dbReference>